<feature type="region of interest" description="Disordered" evidence="1">
    <location>
        <begin position="176"/>
        <end position="209"/>
    </location>
</feature>
<comment type="caution">
    <text evidence="2">The sequence shown here is derived from an EMBL/GenBank/DDBJ whole genome shotgun (WGS) entry which is preliminary data.</text>
</comment>
<dbReference type="EMBL" id="QXFW01000092">
    <property type="protein sequence ID" value="KAE9025683.1"/>
    <property type="molecule type" value="Genomic_DNA"/>
</dbReference>
<evidence type="ECO:0000313" key="3">
    <source>
        <dbReference type="Proteomes" id="UP000460718"/>
    </source>
</evidence>
<evidence type="ECO:0000313" key="2">
    <source>
        <dbReference type="EMBL" id="KAE9025683.1"/>
    </source>
</evidence>
<dbReference type="Proteomes" id="UP000460718">
    <property type="component" value="Unassembled WGS sequence"/>
</dbReference>
<dbReference type="AlphaFoldDB" id="A0A6A3MBS0"/>
<organism evidence="2 3">
    <name type="scientific">Phytophthora fragariae</name>
    <dbReference type="NCBI Taxonomy" id="53985"/>
    <lineage>
        <taxon>Eukaryota</taxon>
        <taxon>Sar</taxon>
        <taxon>Stramenopiles</taxon>
        <taxon>Oomycota</taxon>
        <taxon>Peronosporomycetes</taxon>
        <taxon>Peronosporales</taxon>
        <taxon>Peronosporaceae</taxon>
        <taxon>Phytophthora</taxon>
    </lineage>
</organism>
<sequence length="209" mass="23459">MRNSGVRRINNAVRRLDWALVENVLNPPDSSDGAPFELCVATRDDWNRYVQSEQQAPGSRWMAWWGDRVFIVELPVSPLHEDLVDGIREAITEATGTGRTHLARHGATHIGNRVNLPDDINARIAFLEPDESFGPVEDHPGAVLPPGFSWPNFHTLKVEIGCLKAGVQLYNNKGKLDNRSRLDSKSNRDKLDNKGSTDNRYKLDEDVVP</sequence>
<evidence type="ECO:0000256" key="1">
    <source>
        <dbReference type="SAM" id="MobiDB-lite"/>
    </source>
</evidence>
<proteinExistence type="predicted"/>
<gene>
    <name evidence="2" type="ORF">PF011_g2932</name>
</gene>
<reference evidence="2 3" key="1">
    <citation type="submission" date="2018-09" db="EMBL/GenBank/DDBJ databases">
        <title>Genomic investigation of the strawberry pathogen Phytophthora fragariae indicates pathogenicity is determined by transcriptional variation in three key races.</title>
        <authorList>
            <person name="Adams T.M."/>
            <person name="Armitage A.D."/>
            <person name="Sobczyk M.K."/>
            <person name="Bates H.J."/>
            <person name="Dunwell J.M."/>
            <person name="Nellist C.F."/>
            <person name="Harrison R.J."/>
        </authorList>
    </citation>
    <scope>NUCLEOTIDE SEQUENCE [LARGE SCALE GENOMIC DNA]</scope>
    <source>
        <strain evidence="2 3">SCRP245</strain>
    </source>
</reference>
<protein>
    <submittedName>
        <fullName evidence="2">Uncharacterized protein</fullName>
    </submittedName>
</protein>
<name>A0A6A3MBS0_9STRA</name>
<accession>A0A6A3MBS0</accession>